<evidence type="ECO:0000313" key="2">
    <source>
        <dbReference type="EMBL" id="EDN92673.1"/>
    </source>
</evidence>
<dbReference type="AlphaFoldDB" id="A7ET81"/>
<dbReference type="Proteomes" id="UP000001312">
    <property type="component" value="Unassembled WGS sequence"/>
</dbReference>
<dbReference type="RefSeq" id="XP_001590796.1">
    <property type="nucleotide sequence ID" value="XM_001590746.1"/>
</dbReference>
<dbReference type="InParanoid" id="A7ET81"/>
<proteinExistence type="predicted"/>
<sequence length="60" mass="7011">MQPKSCIRYYRTTGRSPQSFCFLSQVIKHRQHGFIDGVETASERPRSQSSNQPRRLKNLT</sequence>
<protein>
    <submittedName>
        <fullName evidence="2">Uncharacterized protein</fullName>
    </submittedName>
</protein>
<dbReference type="EMBL" id="CH476631">
    <property type="protein sequence ID" value="EDN92673.1"/>
    <property type="molecule type" value="Genomic_DNA"/>
</dbReference>
<organism evidence="2 3">
    <name type="scientific">Sclerotinia sclerotiorum (strain ATCC 18683 / 1980 / Ss-1)</name>
    <name type="common">White mold</name>
    <name type="synonym">Whetzelinia sclerotiorum</name>
    <dbReference type="NCBI Taxonomy" id="665079"/>
    <lineage>
        <taxon>Eukaryota</taxon>
        <taxon>Fungi</taxon>
        <taxon>Dikarya</taxon>
        <taxon>Ascomycota</taxon>
        <taxon>Pezizomycotina</taxon>
        <taxon>Leotiomycetes</taxon>
        <taxon>Helotiales</taxon>
        <taxon>Sclerotiniaceae</taxon>
        <taxon>Sclerotinia</taxon>
    </lineage>
</organism>
<evidence type="ECO:0000313" key="3">
    <source>
        <dbReference type="Proteomes" id="UP000001312"/>
    </source>
</evidence>
<accession>A7ET81</accession>
<feature type="region of interest" description="Disordered" evidence="1">
    <location>
        <begin position="35"/>
        <end position="60"/>
    </location>
</feature>
<keyword evidence="3" id="KW-1185">Reference proteome</keyword>
<dbReference type="KEGG" id="ssl:SS1G_08536"/>
<gene>
    <name evidence="2" type="ORF">SS1G_08536</name>
</gene>
<name>A7ET81_SCLS1</name>
<dbReference type="HOGENOM" id="CLU_2943194_0_0_1"/>
<evidence type="ECO:0000256" key="1">
    <source>
        <dbReference type="SAM" id="MobiDB-lite"/>
    </source>
</evidence>
<dbReference type="GeneID" id="5486988"/>
<reference evidence="3" key="1">
    <citation type="journal article" date="2011" name="PLoS Genet.">
        <title>Genomic analysis of the necrotrophic fungal pathogens Sclerotinia sclerotiorum and Botrytis cinerea.</title>
        <authorList>
            <person name="Amselem J."/>
            <person name="Cuomo C.A."/>
            <person name="van Kan J.A."/>
            <person name="Viaud M."/>
            <person name="Benito E.P."/>
            <person name="Couloux A."/>
            <person name="Coutinho P.M."/>
            <person name="de Vries R.P."/>
            <person name="Dyer P.S."/>
            <person name="Fillinger S."/>
            <person name="Fournier E."/>
            <person name="Gout L."/>
            <person name="Hahn M."/>
            <person name="Kohn L."/>
            <person name="Lapalu N."/>
            <person name="Plummer K.M."/>
            <person name="Pradier J.M."/>
            <person name="Quevillon E."/>
            <person name="Sharon A."/>
            <person name="Simon A."/>
            <person name="ten Have A."/>
            <person name="Tudzynski B."/>
            <person name="Tudzynski P."/>
            <person name="Wincker P."/>
            <person name="Andrew M."/>
            <person name="Anthouard V."/>
            <person name="Beever R.E."/>
            <person name="Beffa R."/>
            <person name="Benoit I."/>
            <person name="Bouzid O."/>
            <person name="Brault B."/>
            <person name="Chen Z."/>
            <person name="Choquer M."/>
            <person name="Collemare J."/>
            <person name="Cotton P."/>
            <person name="Danchin E.G."/>
            <person name="Da Silva C."/>
            <person name="Gautier A."/>
            <person name="Giraud C."/>
            <person name="Giraud T."/>
            <person name="Gonzalez C."/>
            <person name="Grossetete S."/>
            <person name="Guldener U."/>
            <person name="Henrissat B."/>
            <person name="Howlett B.J."/>
            <person name="Kodira C."/>
            <person name="Kretschmer M."/>
            <person name="Lappartient A."/>
            <person name="Leroch M."/>
            <person name="Levis C."/>
            <person name="Mauceli E."/>
            <person name="Neuveglise C."/>
            <person name="Oeser B."/>
            <person name="Pearson M."/>
            <person name="Poulain J."/>
            <person name="Poussereau N."/>
            <person name="Quesneville H."/>
            <person name="Rascle C."/>
            <person name="Schumacher J."/>
            <person name="Segurens B."/>
            <person name="Sexton A."/>
            <person name="Silva E."/>
            <person name="Sirven C."/>
            <person name="Soanes D.M."/>
            <person name="Talbot N.J."/>
            <person name="Templeton M."/>
            <person name="Yandava C."/>
            <person name="Yarden O."/>
            <person name="Zeng Q."/>
            <person name="Rollins J.A."/>
            <person name="Lebrun M.H."/>
            <person name="Dickman M."/>
        </authorList>
    </citation>
    <scope>NUCLEOTIDE SEQUENCE [LARGE SCALE GENOMIC DNA]</scope>
    <source>
        <strain evidence="3">ATCC 18683 / 1980 / Ss-1</strain>
    </source>
</reference>